<sequence>MNNEMIKSFLDDHDYDIRKSHNGRWIDQKCTMDVLCVVADCIMEYTNDKTDKSFTVNDIWHSEYTVENVQEIFNKPNPDKKASNEYDKYFGQPIKLLDSAGVIHGEKNKRGYTYSIVNKEILEYISFRERNSFNFLCLYIEKVLKDSGIYEMFEHFFKMQNKNSFNELKKGYCRFTIDNTPINGTTECGRIFTKVLNPLACKYKKHGTVRGYLSKDIITQDMILYNQKNWRDISSEKPKNMSRNEYENKVLLKADQDYMTTYRINRAKRNLRRFNDKYHNGKTEVYDERHIKDPATQIHHIFPVSDYPTIADCLENLIALTPTQHFINAHPNNNTQYIDKSYQYICLVSKTGTIRDNLLQKNKEPVIYDFSSFQMVLSTGLNTEDFFEIKEMDFESILNKIEEYYN</sequence>
<keyword evidence="2" id="KW-1185">Reference proteome</keyword>
<accession>A0A6N4TIQ0</accession>
<dbReference type="Proteomes" id="UP000464754">
    <property type="component" value="Chromosome"/>
</dbReference>
<reference evidence="2" key="1">
    <citation type="submission" date="2019-05" db="EMBL/GenBank/DDBJ databases">
        <title>Complete genome sequencing of Absiella argi strain JCM 30884.</title>
        <authorList>
            <person name="Sakamoto M."/>
            <person name="Murakami T."/>
            <person name="Mori H."/>
        </authorList>
    </citation>
    <scope>NUCLEOTIDE SEQUENCE [LARGE SCALE GENOMIC DNA]</scope>
    <source>
        <strain evidence="2">JCM 30884</strain>
    </source>
</reference>
<dbReference type="KEGG" id="aarg:Aargi30884_20090"/>
<organism evidence="1 2">
    <name type="scientific">Amedibacterium intestinale</name>
    <dbReference type="NCBI Taxonomy" id="2583452"/>
    <lineage>
        <taxon>Bacteria</taxon>
        <taxon>Bacillati</taxon>
        <taxon>Bacillota</taxon>
        <taxon>Erysipelotrichia</taxon>
        <taxon>Erysipelotrichales</taxon>
        <taxon>Erysipelotrichaceae</taxon>
        <taxon>Amedibacterium</taxon>
    </lineage>
</organism>
<gene>
    <name evidence="1" type="ORF">Aargi30884_20090</name>
</gene>
<proteinExistence type="predicted"/>
<evidence type="ECO:0000313" key="2">
    <source>
        <dbReference type="Proteomes" id="UP000464754"/>
    </source>
</evidence>
<dbReference type="RefSeq" id="WP_163052196.1">
    <property type="nucleotide sequence ID" value="NZ_AP019695.1"/>
</dbReference>
<dbReference type="REBASE" id="365745">
    <property type="entry name" value="Aar30884ORF20100P"/>
</dbReference>
<dbReference type="AlphaFoldDB" id="A0A6N4TIQ0"/>
<dbReference type="EMBL" id="AP019695">
    <property type="protein sequence ID" value="BBK23106.1"/>
    <property type="molecule type" value="Genomic_DNA"/>
</dbReference>
<evidence type="ECO:0000313" key="1">
    <source>
        <dbReference type="EMBL" id="BBK23106.1"/>
    </source>
</evidence>
<protein>
    <recommendedName>
        <fullName evidence="3">Restriction endonuclease</fullName>
    </recommendedName>
</protein>
<evidence type="ECO:0008006" key="3">
    <source>
        <dbReference type="Google" id="ProtNLM"/>
    </source>
</evidence>
<name>A0A6N4TIQ0_9FIRM</name>